<feature type="coiled-coil region" evidence="1">
    <location>
        <begin position="367"/>
        <end position="455"/>
    </location>
</feature>
<reference evidence="3 4" key="1">
    <citation type="journal article" date="2014" name="Genome Announc.">
        <title>Draft genome sequences of six enterohepatic helicobacter species isolated from humans and one from rhesus macaques.</title>
        <authorList>
            <person name="Shen Z."/>
            <person name="Sheh A."/>
            <person name="Young S.K."/>
            <person name="Abouelliel A."/>
            <person name="Ward D.V."/>
            <person name="Earl A.M."/>
            <person name="Fox J.G."/>
        </authorList>
    </citation>
    <scope>NUCLEOTIDE SEQUENCE [LARGE SCALE GENOMIC DNA]</scope>
    <source>
        <strain evidence="3 4">MIT 99-5501</strain>
    </source>
</reference>
<protein>
    <recommendedName>
        <fullName evidence="2">Protein CR006 P-loop domain-containing protein</fullName>
    </recommendedName>
</protein>
<dbReference type="PANTHER" id="PTHR32114:SF2">
    <property type="entry name" value="ABC TRANSPORTER ABCH.3"/>
    <property type="match status" value="1"/>
</dbReference>
<keyword evidence="4" id="KW-1185">Reference proteome</keyword>
<dbReference type="PANTHER" id="PTHR32114">
    <property type="entry name" value="ABC TRANSPORTER ABCH.3"/>
    <property type="match status" value="1"/>
</dbReference>
<evidence type="ECO:0000259" key="2">
    <source>
        <dbReference type="Pfam" id="PF13166"/>
    </source>
</evidence>
<dbReference type="eggNOG" id="COG4694">
    <property type="taxonomic scope" value="Bacteria"/>
</dbReference>
<feature type="domain" description="Protein CR006 P-loop" evidence="2">
    <location>
        <begin position="11"/>
        <end position="715"/>
    </location>
</feature>
<dbReference type="SUPFAM" id="SSF52540">
    <property type="entry name" value="P-loop containing nucleoside triphosphate hydrolases"/>
    <property type="match status" value="1"/>
</dbReference>
<proteinExistence type="predicted"/>
<comment type="caution">
    <text evidence="3">The sequence shown here is derived from an EMBL/GenBank/DDBJ whole genome shotgun (WGS) entry which is preliminary data.</text>
</comment>
<dbReference type="HOGENOM" id="CLU_020729_1_0_7"/>
<dbReference type="STRING" id="1357400.HMPREF2086_00339"/>
<dbReference type="RefSeq" id="WP_023927006.1">
    <property type="nucleotide sequence ID" value="NZ_KI669454.1"/>
</dbReference>
<accession>V8CCD6</accession>
<dbReference type="Pfam" id="PF13166">
    <property type="entry name" value="AAA_13"/>
    <property type="match status" value="1"/>
</dbReference>
<gene>
    <name evidence="3" type="ORF">HMPREF2086_00339</name>
</gene>
<dbReference type="EMBL" id="AZJI01000001">
    <property type="protein sequence ID" value="ETD25004.1"/>
    <property type="molecule type" value="Genomic_DNA"/>
</dbReference>
<evidence type="ECO:0000256" key="1">
    <source>
        <dbReference type="SAM" id="Coils"/>
    </source>
</evidence>
<evidence type="ECO:0000313" key="3">
    <source>
        <dbReference type="EMBL" id="ETD25004.1"/>
    </source>
</evidence>
<evidence type="ECO:0000313" key="4">
    <source>
        <dbReference type="Proteomes" id="UP000018731"/>
    </source>
</evidence>
<dbReference type="Proteomes" id="UP000018731">
    <property type="component" value="Unassembled WGS sequence"/>
</dbReference>
<dbReference type="InterPro" id="IPR027417">
    <property type="entry name" value="P-loop_NTPase"/>
</dbReference>
<feature type="coiled-coil region" evidence="1">
    <location>
        <begin position="89"/>
        <end position="130"/>
    </location>
</feature>
<dbReference type="PATRIC" id="fig|1357400.3.peg.462"/>
<dbReference type="AlphaFoldDB" id="V8CCD6"/>
<dbReference type="InterPro" id="IPR026866">
    <property type="entry name" value="CR006_AAA"/>
</dbReference>
<organism evidence="3 4">
    <name type="scientific">Helicobacter macacae MIT 99-5501</name>
    <dbReference type="NCBI Taxonomy" id="1357400"/>
    <lineage>
        <taxon>Bacteria</taxon>
        <taxon>Pseudomonadati</taxon>
        <taxon>Campylobacterota</taxon>
        <taxon>Epsilonproteobacteria</taxon>
        <taxon>Campylobacterales</taxon>
        <taxon>Helicobacteraceae</taxon>
        <taxon>Helicobacter</taxon>
    </lineage>
</organism>
<dbReference type="OrthoDB" id="9795565at2"/>
<dbReference type="SUPFAM" id="SSF75712">
    <property type="entry name" value="Rad50 coiled-coil Zn hook"/>
    <property type="match status" value="1"/>
</dbReference>
<dbReference type="Gene3D" id="3.40.50.300">
    <property type="entry name" value="P-loop containing nucleotide triphosphate hydrolases"/>
    <property type="match status" value="2"/>
</dbReference>
<sequence length="739" mass="87049">MITKIALQNVASYKEIAVLETNKSINLIYGLNGAGKTQIANFLQNQMEEQKKQGFEDCALEGLNNEKILVYNQNFVEANFYAKDKQKGIFTLAKENVEAEKELEQKQKIYENLTKQLQAKNDEIEKYNNDLLTDKSKIIDKVWEIKTKYQSDFEQFFKGHIGSKEVFADYFMDTIFSNNDYKQESSVAIDELKDTYKKLSDKKVSKFEHIPLVNIDEILAVERENIFGEAIVGNDDSVLASLINQLGNADWVKQGERYIEHSNNKCPFCQNDITDDFKGYLKEFFNDEYEKNIDRLKELQGKYNELLGKIPSMDTFFRGDILEANNSEFKLLYENLIQNIKNNVNVIADKIREPKEQKNLILSKEALDKLNQFLSNKQQEIEKVNKMIDDRKNEIKNMEKPFWQNVCFEFKGYVESFYTNKEKIEKNKANLNKAKNEVQEKINKTNDNIVELQQKSVNIDRAIETINEYLRDLGIVDFYVKKDEQSDDCAIVRSEDDKPCFKTLSEGEKTLIAFLYFLQLCQGKESKNETDFKKIIVIDDPISSLSYNYVFDIAQLIKNIFFEKTKEYVEQIFILTHHLYFFHELIGYKESYKDKIRMFRIYKGENNQSCIETIGKESVVNEYEAYWQILRDYKKNGANKYIIPNVMRNILEYFLGFVRKSKIDIVKELAESQDSARYKAFYRYINRESHSFISNIIYEKDFDENIFFEAFEKVFELMGHKEHYDKMIIQQAGEQNATE</sequence>
<name>V8CCD6_9HELI</name>
<keyword evidence="1" id="KW-0175">Coiled coil</keyword>